<name>A0A369JQ30_HYPMA</name>
<evidence type="ECO:0000259" key="1">
    <source>
        <dbReference type="Pfam" id="PF13417"/>
    </source>
</evidence>
<comment type="caution">
    <text evidence="3">The sequence shown here is derived from an EMBL/GenBank/DDBJ whole genome shotgun (WGS) entry which is preliminary data.</text>
</comment>
<accession>A0A369JQ30</accession>
<dbReference type="Pfam" id="PF13417">
    <property type="entry name" value="GST_N_3"/>
    <property type="match status" value="1"/>
</dbReference>
<dbReference type="SUPFAM" id="SSF52833">
    <property type="entry name" value="Thioredoxin-like"/>
    <property type="match status" value="1"/>
</dbReference>
<dbReference type="InterPro" id="IPR058268">
    <property type="entry name" value="DUF7962"/>
</dbReference>
<protein>
    <recommendedName>
        <fullName evidence="5">GST N-terminal domain-containing protein</fullName>
    </recommendedName>
</protein>
<dbReference type="InterPro" id="IPR036282">
    <property type="entry name" value="Glutathione-S-Trfase_C_sf"/>
</dbReference>
<dbReference type="EMBL" id="LUEZ02000049">
    <property type="protein sequence ID" value="RDB22647.1"/>
    <property type="molecule type" value="Genomic_DNA"/>
</dbReference>
<dbReference type="InterPro" id="IPR004045">
    <property type="entry name" value="Glutathione_S-Trfase_N"/>
</dbReference>
<dbReference type="Proteomes" id="UP000076154">
    <property type="component" value="Unassembled WGS sequence"/>
</dbReference>
<dbReference type="AlphaFoldDB" id="A0A369JQ30"/>
<evidence type="ECO:0000313" key="3">
    <source>
        <dbReference type="EMBL" id="RDB22647.1"/>
    </source>
</evidence>
<organism evidence="3 4">
    <name type="scientific">Hypsizygus marmoreus</name>
    <name type="common">White beech mushroom</name>
    <name type="synonym">Agaricus marmoreus</name>
    <dbReference type="NCBI Taxonomy" id="39966"/>
    <lineage>
        <taxon>Eukaryota</taxon>
        <taxon>Fungi</taxon>
        <taxon>Dikarya</taxon>
        <taxon>Basidiomycota</taxon>
        <taxon>Agaricomycotina</taxon>
        <taxon>Agaricomycetes</taxon>
        <taxon>Agaricomycetidae</taxon>
        <taxon>Agaricales</taxon>
        <taxon>Tricholomatineae</taxon>
        <taxon>Lyophyllaceae</taxon>
        <taxon>Hypsizygus</taxon>
    </lineage>
</organism>
<reference evidence="3" key="1">
    <citation type="submission" date="2018-04" db="EMBL/GenBank/DDBJ databases">
        <title>Whole genome sequencing of Hypsizygus marmoreus.</title>
        <authorList>
            <person name="Choi I.-G."/>
            <person name="Min B."/>
            <person name="Kim J.-G."/>
            <person name="Kim S."/>
            <person name="Oh Y.-L."/>
            <person name="Kong W.-S."/>
            <person name="Park H."/>
            <person name="Jeong J."/>
            <person name="Song E.-S."/>
        </authorList>
    </citation>
    <scope>NUCLEOTIDE SEQUENCE [LARGE SCALE GENOMIC DNA]</scope>
    <source>
        <strain evidence="3">51987-8</strain>
    </source>
</reference>
<gene>
    <name evidence="3" type="ORF">Hypma_010238</name>
</gene>
<dbReference type="SUPFAM" id="SSF47616">
    <property type="entry name" value="GST C-terminal domain-like"/>
    <property type="match status" value="1"/>
</dbReference>
<feature type="domain" description="DUF7962" evidence="2">
    <location>
        <begin position="131"/>
        <end position="224"/>
    </location>
</feature>
<dbReference type="STRING" id="39966.A0A369JQ30"/>
<dbReference type="InParanoid" id="A0A369JQ30"/>
<evidence type="ECO:0000313" key="4">
    <source>
        <dbReference type="Proteomes" id="UP000076154"/>
    </source>
</evidence>
<dbReference type="OrthoDB" id="202840at2759"/>
<dbReference type="Pfam" id="PF25907">
    <property type="entry name" value="DUF7962"/>
    <property type="match status" value="1"/>
</dbReference>
<feature type="domain" description="GST N-terminal" evidence="1">
    <location>
        <begin position="8"/>
        <end position="81"/>
    </location>
</feature>
<proteinExistence type="predicted"/>
<evidence type="ECO:0000259" key="2">
    <source>
        <dbReference type="Pfam" id="PF25907"/>
    </source>
</evidence>
<dbReference type="InterPro" id="IPR036249">
    <property type="entry name" value="Thioredoxin-like_sf"/>
</dbReference>
<sequence length="333" mass="36878">MSSPVIIYRYDTSPFSVKIDHVLLLKNIPHQKVNVSPALPRPEITDLLGISYRRIPILAIGNDVYCDTSLIASALERRFPASAGYSTIFPPGKHGRNADIGLVKVFSKYYADNVLFPSAPSLLPWEKLPAPFIKDRSLLSGAPIDVQKMVASRDKSLTTLSSHLSLLEEQLSDGREWLFDTDIPSLADISVHFIFDWIKGFRPAKPLFDAQKFPNSLRWLAAVSTFLDKKRATQSAAQPIDGDQAAATIITSAFEPYDVVGFDVTEARRLGVKVGEMVQVAPDDTGRNYPTTGKLVSLNKEEAVIEVQGSKGLLRCHFPRLGYTLRVARPQKL</sequence>
<dbReference type="Gene3D" id="3.40.30.110">
    <property type="match status" value="1"/>
</dbReference>
<evidence type="ECO:0008006" key="5">
    <source>
        <dbReference type="Google" id="ProtNLM"/>
    </source>
</evidence>
<dbReference type="Gene3D" id="1.20.1050.10">
    <property type="match status" value="1"/>
</dbReference>
<keyword evidence="4" id="KW-1185">Reference proteome</keyword>